<dbReference type="OrthoDB" id="2535473at2759"/>
<dbReference type="EMBL" id="FMSP01000001">
    <property type="protein sequence ID" value="SCV67282.1"/>
    <property type="molecule type" value="Genomic_DNA"/>
</dbReference>
<evidence type="ECO:0000313" key="2">
    <source>
        <dbReference type="EMBL" id="SCV67282.1"/>
    </source>
</evidence>
<feature type="compositionally biased region" description="Low complexity" evidence="1">
    <location>
        <begin position="342"/>
        <end position="354"/>
    </location>
</feature>
<name>A0A238EZJ5_9BASI</name>
<sequence>MLPQSDRLSPIFDPPSAPSSSRLAHPPSDLGPGPLHAPTSSPKRNKTSPTSRTQTNDASTSAPSGSKSQKSSIQIGGANRSRDQSGRYQCEGDPSARTIRRRLLPSSSSSVHRASGGTSRDSHSTKGRSSKAVEQAPTPRERDSSPVHKTGRSSASSSTHSATPAFSSWARELSKARMASQAAVLKAPSTSTKTSGAPSSTSNYIPDHSHPSPNPRTSSRTPSPTEVTGASWRLLPKLEPSPQMGPKPLKPTSSMLRARYPTPPVSISSARGSSVDLRTYHDSHGGTGSAAAPIDVIFIDDTDDDDAQDGQPSSPKRARSSRDHSDEYASSTRQKKGTVPTSPRGGSSRRNPSRTADLRSAIRSSTIPTPEQYSIDPELFIASANWSRRIIIDVVSLKIDCIAFRDGPGGQAVDHELGLELALVANVDGVRTELDLINECVRLECCASNATRLILAGSRTHSFELDFDSTAFRTATDVQLDLTLRNLDGEEWNAYASLPISDCDVRGEEHIIPYGLEQPLRFSKTATAQIAYRSSAMMDNRISEVAQSARELNRRLDRVRLENDPVWLPDALDVASIQCQEARGSRQLSTSGQTEVLKPVDHGPTRSTYDFVTKRPLIVGQRIMEPSTTETPFSTIQVRHLLNALLRRTSYTTKERLVRRLHHSWTLLNPFPPSILSRELACWNHFAPVVEHFMACQELEWFLWTSLVMNGEQNEYRGLLSVSEWEEVRKMYRKQVRRIEKGKRQSYEVWRRGVEESAR</sequence>
<evidence type="ECO:0000256" key="1">
    <source>
        <dbReference type="SAM" id="MobiDB-lite"/>
    </source>
</evidence>
<feature type="compositionally biased region" description="Low complexity" evidence="1">
    <location>
        <begin position="215"/>
        <end position="225"/>
    </location>
</feature>
<feature type="region of interest" description="Disordered" evidence="1">
    <location>
        <begin position="1"/>
        <end position="369"/>
    </location>
</feature>
<feature type="compositionally biased region" description="Acidic residues" evidence="1">
    <location>
        <begin position="298"/>
        <end position="308"/>
    </location>
</feature>
<organism evidence="2 3">
    <name type="scientific">Microbotryum intermedium</name>
    <dbReference type="NCBI Taxonomy" id="269621"/>
    <lineage>
        <taxon>Eukaryota</taxon>
        <taxon>Fungi</taxon>
        <taxon>Dikarya</taxon>
        <taxon>Basidiomycota</taxon>
        <taxon>Pucciniomycotina</taxon>
        <taxon>Microbotryomycetes</taxon>
        <taxon>Microbotryales</taxon>
        <taxon>Microbotryaceae</taxon>
        <taxon>Microbotryum</taxon>
    </lineage>
</organism>
<protein>
    <submittedName>
        <fullName evidence="2">BQ2448_5928 protein</fullName>
    </submittedName>
</protein>
<reference evidence="3" key="1">
    <citation type="submission" date="2016-09" db="EMBL/GenBank/DDBJ databases">
        <authorList>
            <person name="Jeantristanb JTB J.-T."/>
            <person name="Ricardo R."/>
        </authorList>
    </citation>
    <scope>NUCLEOTIDE SEQUENCE [LARGE SCALE GENOMIC DNA]</scope>
</reference>
<proteinExistence type="predicted"/>
<feature type="compositionally biased region" description="Low complexity" evidence="1">
    <location>
        <begin position="153"/>
        <end position="168"/>
    </location>
</feature>
<feature type="compositionally biased region" description="Low complexity" evidence="1">
    <location>
        <begin position="104"/>
        <end position="119"/>
    </location>
</feature>
<feature type="compositionally biased region" description="Polar residues" evidence="1">
    <location>
        <begin position="188"/>
        <end position="204"/>
    </location>
</feature>
<accession>A0A238EZJ5</accession>
<gene>
    <name evidence="2" type="ORF">BQ2448_5928</name>
</gene>
<keyword evidence="3" id="KW-1185">Reference proteome</keyword>
<dbReference type="AlphaFoldDB" id="A0A238EZJ5"/>
<dbReference type="Proteomes" id="UP000198372">
    <property type="component" value="Unassembled WGS sequence"/>
</dbReference>
<feature type="compositionally biased region" description="Polar residues" evidence="1">
    <location>
        <begin position="38"/>
        <end position="63"/>
    </location>
</feature>
<feature type="compositionally biased region" description="Low complexity" evidence="1">
    <location>
        <begin position="64"/>
        <end position="77"/>
    </location>
</feature>
<evidence type="ECO:0000313" key="3">
    <source>
        <dbReference type="Proteomes" id="UP000198372"/>
    </source>
</evidence>